<keyword evidence="2" id="KW-1185">Reference proteome</keyword>
<sequence>MLFYFNPKTGIPHPCVLPDCSAHPHYRTQSDAAYAYAAQAGEVGTITQALMPFGKYEGDPYLEVAEDRRYTAWLLGKAWFRKQHPDAHAALADAREVAALRADFRGL</sequence>
<reference evidence="1 2" key="1">
    <citation type="submission" date="2023-07" db="EMBL/GenBank/DDBJ databases">
        <title>Sequencing the genomes of 1000 actinobacteria strains.</title>
        <authorList>
            <person name="Klenk H.-P."/>
        </authorList>
    </citation>
    <scope>NUCLEOTIDE SEQUENCE [LARGE SCALE GENOMIC DNA]</scope>
    <source>
        <strain evidence="1 2">GD13</strain>
    </source>
</reference>
<proteinExistence type="predicted"/>
<accession>A0ABT9NKW6</accession>
<comment type="caution">
    <text evidence="1">The sequence shown here is derived from an EMBL/GenBank/DDBJ whole genome shotgun (WGS) entry which is preliminary data.</text>
</comment>
<gene>
    <name evidence="1" type="ORF">J2S59_000874</name>
</gene>
<name>A0ABT9NKW6_9ACTN</name>
<dbReference type="Proteomes" id="UP001240447">
    <property type="component" value="Unassembled WGS sequence"/>
</dbReference>
<dbReference type="RefSeq" id="WP_068119280.1">
    <property type="nucleotide sequence ID" value="NZ_CCXJ01000176.1"/>
</dbReference>
<dbReference type="EMBL" id="JAUSQM010000001">
    <property type="protein sequence ID" value="MDP9821065.1"/>
    <property type="molecule type" value="Genomic_DNA"/>
</dbReference>
<evidence type="ECO:0000313" key="1">
    <source>
        <dbReference type="EMBL" id="MDP9821065.1"/>
    </source>
</evidence>
<protein>
    <submittedName>
        <fullName evidence="1">Uncharacterized protein (DUF3820 family)</fullName>
    </submittedName>
</protein>
<evidence type="ECO:0000313" key="2">
    <source>
        <dbReference type="Proteomes" id="UP001240447"/>
    </source>
</evidence>
<organism evidence="1 2">
    <name type="scientific">Nocardioides massiliensis</name>
    <dbReference type="NCBI Taxonomy" id="1325935"/>
    <lineage>
        <taxon>Bacteria</taxon>
        <taxon>Bacillati</taxon>
        <taxon>Actinomycetota</taxon>
        <taxon>Actinomycetes</taxon>
        <taxon>Propionibacteriales</taxon>
        <taxon>Nocardioidaceae</taxon>
        <taxon>Nocardioides</taxon>
    </lineage>
</organism>